<dbReference type="Pfam" id="PF13307">
    <property type="entry name" value="Helicase_C_2"/>
    <property type="match status" value="1"/>
</dbReference>
<comment type="catalytic activity">
    <reaction evidence="7">
        <text>ATP + H2O = ADP + phosphate + H(+)</text>
        <dbReference type="Rhea" id="RHEA:13065"/>
        <dbReference type="ChEBI" id="CHEBI:15377"/>
        <dbReference type="ChEBI" id="CHEBI:15378"/>
        <dbReference type="ChEBI" id="CHEBI:30616"/>
        <dbReference type="ChEBI" id="CHEBI:43474"/>
        <dbReference type="ChEBI" id="CHEBI:456216"/>
        <dbReference type="EC" id="5.6.2.3"/>
    </reaction>
</comment>
<name>A0A496PJZ0_9MICC</name>
<feature type="domain" description="Helicase ATP-binding" evidence="8">
    <location>
        <begin position="17"/>
        <end position="332"/>
    </location>
</feature>
<dbReference type="SMART" id="SM00491">
    <property type="entry name" value="HELICc2"/>
    <property type="match status" value="1"/>
</dbReference>
<dbReference type="GO" id="GO:0003676">
    <property type="term" value="F:nucleic acid binding"/>
    <property type="evidence" value="ECO:0007669"/>
    <property type="project" value="InterPro"/>
</dbReference>
<organism evidence="9 10">
    <name type="scientific">Galactobacter caseinivorans</name>
    <dbReference type="NCBI Taxonomy" id="2676123"/>
    <lineage>
        <taxon>Bacteria</taxon>
        <taxon>Bacillati</taxon>
        <taxon>Actinomycetota</taxon>
        <taxon>Actinomycetes</taxon>
        <taxon>Micrococcales</taxon>
        <taxon>Micrococcaceae</taxon>
        <taxon>Galactobacter</taxon>
    </lineage>
</organism>
<dbReference type="Pfam" id="PF00270">
    <property type="entry name" value="DEAD"/>
    <property type="match status" value="1"/>
</dbReference>
<evidence type="ECO:0000256" key="1">
    <source>
        <dbReference type="ARBA" id="ARBA00001966"/>
    </source>
</evidence>
<evidence type="ECO:0000256" key="4">
    <source>
        <dbReference type="ARBA" id="ARBA00022840"/>
    </source>
</evidence>
<dbReference type="PROSITE" id="PS51193">
    <property type="entry name" value="HELICASE_ATP_BIND_2"/>
    <property type="match status" value="1"/>
</dbReference>
<dbReference type="GO" id="GO:0005524">
    <property type="term" value="F:ATP binding"/>
    <property type="evidence" value="ECO:0007669"/>
    <property type="project" value="UniProtKB-KW"/>
</dbReference>
<comment type="cofactor">
    <cofactor evidence="1">
        <name>[4Fe-4S] cluster</name>
        <dbReference type="ChEBI" id="CHEBI:49883"/>
    </cofactor>
</comment>
<accession>A0A496PJZ0</accession>
<evidence type="ECO:0000256" key="3">
    <source>
        <dbReference type="ARBA" id="ARBA00022801"/>
    </source>
</evidence>
<protein>
    <recommendedName>
        <fullName evidence="6">DNA 5'-3' helicase</fullName>
        <ecNumber evidence="6">5.6.2.3</ecNumber>
    </recommendedName>
</protein>
<evidence type="ECO:0000256" key="5">
    <source>
        <dbReference type="ARBA" id="ARBA00038058"/>
    </source>
</evidence>
<keyword evidence="4" id="KW-0067">ATP-binding</keyword>
<gene>
    <name evidence="9" type="ORF">DWQ67_06890</name>
</gene>
<dbReference type="EMBL" id="QQXL01000003">
    <property type="protein sequence ID" value="RKW70812.1"/>
    <property type="molecule type" value="Genomic_DNA"/>
</dbReference>
<dbReference type="SUPFAM" id="SSF52540">
    <property type="entry name" value="P-loop containing nucleoside triphosphate hydrolases"/>
    <property type="match status" value="1"/>
</dbReference>
<dbReference type="RefSeq" id="WP_121484838.1">
    <property type="nucleotide sequence ID" value="NZ_QQXL01000003.1"/>
</dbReference>
<evidence type="ECO:0000313" key="10">
    <source>
        <dbReference type="Proteomes" id="UP000273119"/>
    </source>
</evidence>
<comment type="caution">
    <text evidence="9">The sequence shown here is derived from an EMBL/GenBank/DDBJ whole genome shotgun (WGS) entry which is preliminary data.</text>
</comment>
<evidence type="ECO:0000313" key="9">
    <source>
        <dbReference type="EMBL" id="RKW70812.1"/>
    </source>
</evidence>
<dbReference type="EC" id="5.6.2.3" evidence="6"/>
<dbReference type="InterPro" id="IPR006555">
    <property type="entry name" value="ATP-dep_Helicase_C"/>
</dbReference>
<keyword evidence="9" id="KW-0347">Helicase</keyword>
<dbReference type="InterPro" id="IPR014013">
    <property type="entry name" value="Helic_SF1/SF2_ATP-bd_DinG/Rad3"/>
</dbReference>
<evidence type="ECO:0000256" key="2">
    <source>
        <dbReference type="ARBA" id="ARBA00022741"/>
    </source>
</evidence>
<dbReference type="GO" id="GO:0043139">
    <property type="term" value="F:5'-3' DNA helicase activity"/>
    <property type="evidence" value="ECO:0007669"/>
    <property type="project" value="UniProtKB-EC"/>
</dbReference>
<keyword evidence="2" id="KW-0547">Nucleotide-binding</keyword>
<comment type="similarity">
    <text evidence="5">Belongs to the helicase family. DinG subfamily.</text>
</comment>
<dbReference type="PANTHER" id="PTHR11472:SF34">
    <property type="entry name" value="REGULATOR OF TELOMERE ELONGATION HELICASE 1"/>
    <property type="match status" value="1"/>
</dbReference>
<proteinExistence type="inferred from homology"/>
<evidence type="ECO:0000259" key="8">
    <source>
        <dbReference type="PROSITE" id="PS51193"/>
    </source>
</evidence>
<evidence type="ECO:0000256" key="7">
    <source>
        <dbReference type="ARBA" id="ARBA00048954"/>
    </source>
</evidence>
<keyword evidence="10" id="KW-1185">Reference proteome</keyword>
<dbReference type="SMART" id="SM00487">
    <property type="entry name" value="DEXDc"/>
    <property type="match status" value="1"/>
</dbReference>
<evidence type="ECO:0000256" key="6">
    <source>
        <dbReference type="ARBA" id="ARBA00044969"/>
    </source>
</evidence>
<sequence length="676" mass="71721">MSTEEDQDSLDVDALLTHAVETLGGQRRDGQHEMARQVDRSLTEGKHLLVQAGTGTGKSLAYLVPALKHAVDADKPIIVSTATLALQSQIVSRDVPRLLEALGPELPREMDVALLKGRNNYVCKYKLGGGYPSDEDTLFSLEDAGAAPAKAFAGPSSPLGREVVRLRDWAESTETGDRDEVVPSVSDQAWRQVSVSSMECLGAQSCPMASECFTERARAHAAEADVVVTNHAMLAVSAFEGLAVLPEFDAVIIDEAHELQDRVTSSVTKPLSAAAVSHAASSARKHLKVSVKGLKDTADWLEKATTGVPTGLLPRGLTEEMAEAVNAVREAAKLCLSDSKPEPGAAADGGRQTARSELAQLVELADRLLGANSEYEVVWASRPGQFEPGRGYVQPGDDTPAVLMVAPLSVAGKLREGLFDGHTVILTSATLALGAKFEPVAGDLGLMGEGAPEWEALDVGSPFDYPRQGMLYVARHLPPPGRGVSEGALDEIEGLIKASRGATLALFSSRRAAEDAAEALRGRVDVPILRQGDASIPELIRTFAQDEETCLFGTMTLWQGVDVPGPNCRLVIIDRIPFPRPDDPLSTARTRAVNQHGGNGFMAVSAQHAAVRLAQGAGRLIRSTGDRGVVALLDSRMVSKGYGGFLRDTLPPLWPTTDRATVVAALGRLAETGAKD</sequence>
<dbReference type="InterPro" id="IPR014001">
    <property type="entry name" value="Helicase_ATP-bd"/>
</dbReference>
<dbReference type="InterPro" id="IPR027417">
    <property type="entry name" value="P-loop_NTPase"/>
</dbReference>
<dbReference type="GO" id="GO:0006139">
    <property type="term" value="P:nucleobase-containing compound metabolic process"/>
    <property type="evidence" value="ECO:0007669"/>
    <property type="project" value="InterPro"/>
</dbReference>
<dbReference type="PANTHER" id="PTHR11472">
    <property type="entry name" value="DNA REPAIR DEAD HELICASE RAD3/XP-D SUBFAMILY MEMBER"/>
    <property type="match status" value="1"/>
</dbReference>
<dbReference type="AlphaFoldDB" id="A0A496PJZ0"/>
<reference evidence="9 10" key="1">
    <citation type="submission" date="2018-07" db="EMBL/GenBank/DDBJ databases">
        <title>Arthrobacter sp. nov., isolated from raw cow's milk with high bacterial count.</title>
        <authorList>
            <person name="Hahne J."/>
            <person name="Isele D."/>
            <person name="Lipski A."/>
        </authorList>
    </citation>
    <scope>NUCLEOTIDE SEQUENCE [LARGE SCALE GENOMIC DNA]</scope>
    <source>
        <strain evidence="9 10">JZ R-183</strain>
    </source>
</reference>
<keyword evidence="3" id="KW-0378">Hydrolase</keyword>
<dbReference type="Proteomes" id="UP000273119">
    <property type="component" value="Unassembled WGS sequence"/>
</dbReference>
<dbReference type="GO" id="GO:0016818">
    <property type="term" value="F:hydrolase activity, acting on acid anhydrides, in phosphorus-containing anhydrides"/>
    <property type="evidence" value="ECO:0007669"/>
    <property type="project" value="InterPro"/>
</dbReference>
<dbReference type="InterPro" id="IPR011545">
    <property type="entry name" value="DEAD/DEAH_box_helicase_dom"/>
</dbReference>
<dbReference type="Gene3D" id="3.40.50.300">
    <property type="entry name" value="P-loop containing nucleotide triphosphate hydrolases"/>
    <property type="match status" value="2"/>
</dbReference>
<dbReference type="InterPro" id="IPR045028">
    <property type="entry name" value="DinG/Rad3-like"/>
</dbReference>